<dbReference type="EMBL" id="LVLJ01000035">
    <property type="protein sequence ID" value="OAE35935.1"/>
    <property type="molecule type" value="Genomic_DNA"/>
</dbReference>
<feature type="signal peptide" evidence="1">
    <location>
        <begin position="1"/>
        <end position="23"/>
    </location>
</feature>
<dbReference type="Proteomes" id="UP000077202">
    <property type="component" value="Unassembled WGS sequence"/>
</dbReference>
<dbReference type="Pfam" id="PF02298">
    <property type="entry name" value="Cu_bind_like"/>
    <property type="match status" value="1"/>
</dbReference>
<feature type="domain" description="Phytocyanin" evidence="2">
    <location>
        <begin position="31"/>
        <end position="202"/>
    </location>
</feature>
<dbReference type="SUPFAM" id="SSF49503">
    <property type="entry name" value="Cupredoxins"/>
    <property type="match status" value="2"/>
</dbReference>
<sequence length="202" mass="23136">MESWRKMSSAVLVVMMFIGFSNAFPYQLFHQDLVVGGDAGWRVGYDYKSWGNEVPVRVGDILAHRYPAQLLQASLCSFYSNTVHVESEQFIESCTQPSDLKLHFVMLMLRIGMNCQNLLTLVRLCLHLYDAHAEFRYTIGEHTLTLLKSREAFDKCDMSDPVEEYEDGDTRIELTKPGWMYFVDAYGDHCDIGVKMAIKVAP</sequence>
<keyword evidence="4" id="KW-1185">Reference proteome</keyword>
<gene>
    <name evidence="3" type="ORF">AXG93_1278s1090</name>
</gene>
<feature type="chain" id="PRO_5008052734" description="Phytocyanin domain-containing protein" evidence="1">
    <location>
        <begin position="24"/>
        <end position="202"/>
    </location>
</feature>
<dbReference type="PANTHER" id="PTHR33021:SF339">
    <property type="entry name" value="OS07G0570600 PROTEIN"/>
    <property type="match status" value="1"/>
</dbReference>
<dbReference type="GO" id="GO:0005886">
    <property type="term" value="C:plasma membrane"/>
    <property type="evidence" value="ECO:0007669"/>
    <property type="project" value="TreeGrafter"/>
</dbReference>
<dbReference type="GO" id="GO:0009055">
    <property type="term" value="F:electron transfer activity"/>
    <property type="evidence" value="ECO:0007669"/>
    <property type="project" value="InterPro"/>
</dbReference>
<evidence type="ECO:0000313" key="3">
    <source>
        <dbReference type="EMBL" id="OAE35935.1"/>
    </source>
</evidence>
<dbReference type="InterPro" id="IPR008972">
    <property type="entry name" value="Cupredoxin"/>
</dbReference>
<evidence type="ECO:0000259" key="2">
    <source>
        <dbReference type="PROSITE" id="PS51485"/>
    </source>
</evidence>
<evidence type="ECO:0000313" key="4">
    <source>
        <dbReference type="Proteomes" id="UP000077202"/>
    </source>
</evidence>
<evidence type="ECO:0000256" key="1">
    <source>
        <dbReference type="SAM" id="SignalP"/>
    </source>
</evidence>
<dbReference type="PROSITE" id="PS51485">
    <property type="entry name" value="PHYTOCYANIN"/>
    <property type="match status" value="1"/>
</dbReference>
<accession>A0A176WTU0</accession>
<reference evidence="3" key="1">
    <citation type="submission" date="2016-03" db="EMBL/GenBank/DDBJ databases">
        <title>Mechanisms controlling the formation of the plant cell surface in tip-growing cells are functionally conserved among land plants.</title>
        <authorList>
            <person name="Honkanen S."/>
            <person name="Jones V.A."/>
            <person name="Morieri G."/>
            <person name="Champion C."/>
            <person name="Hetherington A.J."/>
            <person name="Kelly S."/>
            <person name="Saint-Marcoux D."/>
            <person name="Proust H."/>
            <person name="Prescott H."/>
            <person name="Dolan L."/>
        </authorList>
    </citation>
    <scope>NUCLEOTIDE SEQUENCE [LARGE SCALE GENOMIC DNA]</scope>
    <source>
        <tissue evidence="3">Whole gametophyte</tissue>
    </source>
</reference>
<proteinExistence type="predicted"/>
<keyword evidence="1" id="KW-0732">Signal</keyword>
<dbReference type="AlphaFoldDB" id="A0A176WTU0"/>
<dbReference type="Gene3D" id="2.60.40.420">
    <property type="entry name" value="Cupredoxins - blue copper proteins"/>
    <property type="match status" value="2"/>
</dbReference>
<protein>
    <recommendedName>
        <fullName evidence="2">Phytocyanin domain-containing protein</fullName>
    </recommendedName>
</protein>
<name>A0A176WTU0_MARPO</name>
<dbReference type="InterPro" id="IPR003245">
    <property type="entry name" value="Phytocyanin_dom"/>
</dbReference>
<organism evidence="3 4">
    <name type="scientific">Marchantia polymorpha subsp. ruderalis</name>
    <dbReference type="NCBI Taxonomy" id="1480154"/>
    <lineage>
        <taxon>Eukaryota</taxon>
        <taxon>Viridiplantae</taxon>
        <taxon>Streptophyta</taxon>
        <taxon>Embryophyta</taxon>
        <taxon>Marchantiophyta</taxon>
        <taxon>Marchantiopsida</taxon>
        <taxon>Marchantiidae</taxon>
        <taxon>Marchantiales</taxon>
        <taxon>Marchantiaceae</taxon>
        <taxon>Marchantia</taxon>
    </lineage>
</organism>
<comment type="caution">
    <text evidence="3">The sequence shown here is derived from an EMBL/GenBank/DDBJ whole genome shotgun (WGS) entry which is preliminary data.</text>
</comment>
<dbReference type="PANTHER" id="PTHR33021">
    <property type="entry name" value="BLUE COPPER PROTEIN"/>
    <property type="match status" value="1"/>
</dbReference>
<dbReference type="InterPro" id="IPR039391">
    <property type="entry name" value="Phytocyanin-like"/>
</dbReference>